<keyword evidence="3" id="KW-1185">Reference proteome</keyword>
<feature type="compositionally biased region" description="Basic and acidic residues" evidence="1">
    <location>
        <begin position="179"/>
        <end position="197"/>
    </location>
</feature>
<feature type="compositionally biased region" description="Basic and acidic residues" evidence="1">
    <location>
        <begin position="543"/>
        <end position="554"/>
    </location>
</feature>
<feature type="compositionally biased region" description="Basic and acidic residues" evidence="1">
    <location>
        <begin position="631"/>
        <end position="645"/>
    </location>
</feature>
<dbReference type="HOGENOM" id="CLU_351948_0_0_1"/>
<feature type="compositionally biased region" description="Basic and acidic residues" evidence="1">
    <location>
        <begin position="498"/>
        <end position="510"/>
    </location>
</feature>
<feature type="region of interest" description="Disordered" evidence="1">
    <location>
        <begin position="463"/>
        <end position="510"/>
    </location>
</feature>
<dbReference type="STRING" id="913774.A0A0C3H6S2"/>
<feature type="compositionally biased region" description="Low complexity" evidence="1">
    <location>
        <begin position="301"/>
        <end position="320"/>
    </location>
</feature>
<feature type="compositionally biased region" description="Basic and acidic residues" evidence="1">
    <location>
        <begin position="268"/>
        <end position="293"/>
    </location>
</feature>
<feature type="compositionally biased region" description="Basic and acidic residues" evidence="1">
    <location>
        <begin position="377"/>
        <end position="391"/>
    </location>
</feature>
<dbReference type="InParanoid" id="A0A0C3H6S2"/>
<evidence type="ECO:0000313" key="3">
    <source>
        <dbReference type="Proteomes" id="UP000054321"/>
    </source>
</evidence>
<dbReference type="OrthoDB" id="284473at2759"/>
<feature type="compositionally biased region" description="Basic and acidic residues" evidence="1">
    <location>
        <begin position="599"/>
        <end position="608"/>
    </location>
</feature>
<reference evidence="2 3" key="1">
    <citation type="submission" date="2014-04" db="EMBL/GenBank/DDBJ databases">
        <authorList>
            <consortium name="DOE Joint Genome Institute"/>
            <person name="Kuo A."/>
            <person name="Martino E."/>
            <person name="Perotto S."/>
            <person name="Kohler A."/>
            <person name="Nagy L.G."/>
            <person name="Floudas D."/>
            <person name="Copeland A."/>
            <person name="Barry K.W."/>
            <person name="Cichocki N."/>
            <person name="Veneault-Fourrey C."/>
            <person name="LaButti K."/>
            <person name="Lindquist E.A."/>
            <person name="Lipzen A."/>
            <person name="Lundell T."/>
            <person name="Morin E."/>
            <person name="Murat C."/>
            <person name="Sun H."/>
            <person name="Tunlid A."/>
            <person name="Henrissat B."/>
            <person name="Grigoriev I.V."/>
            <person name="Hibbett D.S."/>
            <person name="Martin F."/>
            <person name="Nordberg H.P."/>
            <person name="Cantor M.N."/>
            <person name="Hua S.X."/>
        </authorList>
    </citation>
    <scope>NUCLEOTIDE SEQUENCE [LARGE SCALE GENOMIC DNA]</scope>
    <source>
        <strain evidence="2 3">Zn</strain>
    </source>
</reference>
<feature type="compositionally biased region" description="Polar residues" evidence="1">
    <location>
        <begin position="398"/>
        <end position="426"/>
    </location>
</feature>
<evidence type="ECO:0000313" key="2">
    <source>
        <dbReference type="EMBL" id="KIM99014.1"/>
    </source>
</evidence>
<feature type="compositionally biased region" description="Polar residues" evidence="1">
    <location>
        <begin position="163"/>
        <end position="172"/>
    </location>
</feature>
<feature type="compositionally biased region" description="Basic residues" evidence="1">
    <location>
        <begin position="487"/>
        <end position="497"/>
    </location>
</feature>
<feature type="compositionally biased region" description="Basic and acidic residues" evidence="1">
    <location>
        <begin position="212"/>
        <end position="221"/>
    </location>
</feature>
<feature type="compositionally biased region" description="Low complexity" evidence="1">
    <location>
        <begin position="360"/>
        <end position="376"/>
    </location>
</feature>
<gene>
    <name evidence="2" type="ORF">OIDMADRAFT_181488</name>
</gene>
<dbReference type="EMBL" id="KN832879">
    <property type="protein sequence ID" value="KIM99014.1"/>
    <property type="molecule type" value="Genomic_DNA"/>
</dbReference>
<reference evidence="3" key="2">
    <citation type="submission" date="2015-01" db="EMBL/GenBank/DDBJ databases">
        <title>Evolutionary Origins and Diversification of the Mycorrhizal Mutualists.</title>
        <authorList>
            <consortium name="DOE Joint Genome Institute"/>
            <consortium name="Mycorrhizal Genomics Consortium"/>
            <person name="Kohler A."/>
            <person name="Kuo A."/>
            <person name="Nagy L.G."/>
            <person name="Floudas D."/>
            <person name="Copeland A."/>
            <person name="Barry K.W."/>
            <person name="Cichocki N."/>
            <person name="Veneault-Fourrey C."/>
            <person name="LaButti K."/>
            <person name="Lindquist E.A."/>
            <person name="Lipzen A."/>
            <person name="Lundell T."/>
            <person name="Morin E."/>
            <person name="Murat C."/>
            <person name="Riley R."/>
            <person name="Ohm R."/>
            <person name="Sun H."/>
            <person name="Tunlid A."/>
            <person name="Henrissat B."/>
            <person name="Grigoriev I.V."/>
            <person name="Hibbett D.S."/>
            <person name="Martin F."/>
        </authorList>
    </citation>
    <scope>NUCLEOTIDE SEQUENCE [LARGE SCALE GENOMIC DNA]</scope>
    <source>
        <strain evidence="3">Zn</strain>
    </source>
</reference>
<feature type="compositionally biased region" description="Basic and acidic residues" evidence="1">
    <location>
        <begin position="147"/>
        <end position="159"/>
    </location>
</feature>
<proteinExistence type="predicted"/>
<feature type="compositionally biased region" description="Polar residues" evidence="1">
    <location>
        <begin position="657"/>
        <end position="673"/>
    </location>
</feature>
<feature type="compositionally biased region" description="Low complexity" evidence="1">
    <location>
        <begin position="573"/>
        <end position="582"/>
    </location>
</feature>
<accession>A0A0C3H6S2</accession>
<evidence type="ECO:0000256" key="1">
    <source>
        <dbReference type="SAM" id="MobiDB-lite"/>
    </source>
</evidence>
<dbReference type="AlphaFoldDB" id="A0A0C3H6S2"/>
<protein>
    <submittedName>
        <fullName evidence="2">Uncharacterized protein</fullName>
    </submittedName>
</protein>
<feature type="compositionally biased region" description="Polar residues" evidence="1">
    <location>
        <begin position="93"/>
        <end position="111"/>
    </location>
</feature>
<name>A0A0C3H6S2_OIDMZ</name>
<feature type="region of interest" description="Disordered" evidence="1">
    <location>
        <begin position="541"/>
        <end position="675"/>
    </location>
</feature>
<sequence length="895" mass="97931">MEIKQPLPKSMASATKLGGADTQISFLSQKILPSAPHLFSVPTKTPYQPTFAHENLNTPFDHREVMSLQYMTLISNGDRGVGHTAANWHDDINSSPPLSAGAQSSSGTPNANRDPKRPAVKMSIADYKNRKTTGVKALPGTASATPESKRGPDASEYRAGHARNTSSTSIDTSIARVPSLEEDHRRNGADMSVKTEQKAPTSAERSNQSRLSHLDRDEKSRAPINGHLAGEKNKEMPSSKLSAKPNRESLKHPLPPRPQSPKGSLEPKQQKWPHESVDSSRPEKRAKGERGDSRALSTGQISISHKSEQPSSQSKPSSSHRVTAPRPLTSTPPKKVAPINTKQIESKASAPKSAERPLKIPKILSPLPDDLIIPPESDYKAVKMTTDEKLTPPEVPSKGTSPDTIVVKTSRSRDGTSATSRPTISKSSDDLPPFHLPKLLSPDLPDIVEAELLRLKEKGTSNSLNTVEARHEKVRQPGALGVAQKTQRPKVGHPPKKIRTETPKLGDQDEEVRPSLIVKIRYKKRLAKDIQRILALPSKLTKKREAEDRLRERSGSAIPPAGDTSGSEDMPIAARRAAKAPAGTTGQKRPSGLSGTKEPAAKRPKVSDNAELVKTSTPVTPAFKSPAPSAPKDKGQLVTPKKGDAMKSVAMRRVDSNDTQAHTPQAGNISTPASAEKSRIGGLAPQVVSQEIARASQEHSKFFPLGTTLKRKMDAILKKPDVTENERKSGIMTGIEALLCYMLAFHAGDKLSKFRNQVPQPENWAQFYPVWNFMEKKPTPQYPELHALVEQLGAVFHEQWNKANIEQPEGKRDWDKTVSNLRERDRLWVMCKKSEHLILSLGVKTTLGPWSSVSEAVGFGMATLTHYAEKQGGLEWKQDPSLSPTYMRKFMGEDA</sequence>
<feature type="region of interest" description="Disordered" evidence="1">
    <location>
        <begin position="85"/>
        <end position="437"/>
    </location>
</feature>
<dbReference type="Proteomes" id="UP000054321">
    <property type="component" value="Unassembled WGS sequence"/>
</dbReference>
<feature type="compositionally biased region" description="Polar residues" evidence="1">
    <location>
        <begin position="198"/>
        <end position="211"/>
    </location>
</feature>
<organism evidence="2 3">
    <name type="scientific">Oidiodendron maius (strain Zn)</name>
    <dbReference type="NCBI Taxonomy" id="913774"/>
    <lineage>
        <taxon>Eukaryota</taxon>
        <taxon>Fungi</taxon>
        <taxon>Dikarya</taxon>
        <taxon>Ascomycota</taxon>
        <taxon>Pezizomycotina</taxon>
        <taxon>Leotiomycetes</taxon>
        <taxon>Leotiomycetes incertae sedis</taxon>
        <taxon>Myxotrichaceae</taxon>
        <taxon>Oidiodendron</taxon>
    </lineage>
</organism>